<dbReference type="EMBL" id="JBAKFM010000001">
    <property type="protein sequence ID" value="MEX0468502.1"/>
    <property type="molecule type" value="Genomic_DNA"/>
</dbReference>
<sequence>MRPLQTVSRQHGVTLVGLLVTVGIVGALVSVALPALRTSVDGVRVRHAATTLHQSLDQARMMAISQGRPVLVSSVDGDWQNGWQVRIDEDNDGLSEPDEMVIETVRLAGRDVRIKPNAGIGERVYYRPDGSARRPGGGLQMGRFGLSAANGEPAFELVLNAAGRTRLATPGRG</sequence>
<dbReference type="Proteomes" id="UP001556709">
    <property type="component" value="Unassembled WGS sequence"/>
</dbReference>
<evidence type="ECO:0000256" key="2">
    <source>
        <dbReference type="ARBA" id="ARBA00021549"/>
    </source>
</evidence>
<dbReference type="Gene3D" id="3.55.40.10">
    <property type="entry name" value="minor pseudopilin epsh domain"/>
    <property type="match status" value="1"/>
</dbReference>
<proteinExistence type="inferred from homology"/>
<dbReference type="RefSeq" id="WP_367957997.1">
    <property type="nucleotide sequence ID" value="NZ_JBAKFK010000001.1"/>
</dbReference>
<dbReference type="InterPro" id="IPR045584">
    <property type="entry name" value="Pilin-like"/>
</dbReference>
<feature type="domain" description="General secretion pathway GspH" evidence="12">
    <location>
        <begin position="48"/>
        <end position="163"/>
    </location>
</feature>
<evidence type="ECO:0000256" key="5">
    <source>
        <dbReference type="ARBA" id="ARBA00022519"/>
    </source>
</evidence>
<gene>
    <name evidence="13" type="ORF">V6X73_01955</name>
</gene>
<evidence type="ECO:0000256" key="1">
    <source>
        <dbReference type="ARBA" id="ARBA00004377"/>
    </source>
</evidence>
<name>A0ABV3TA51_9GAMM</name>
<evidence type="ECO:0000259" key="12">
    <source>
        <dbReference type="Pfam" id="PF12019"/>
    </source>
</evidence>
<comment type="subcellular location">
    <subcellularLocation>
        <location evidence="1">Cell inner membrane</location>
        <topology evidence="1">Single-pass membrane protein</topology>
    </subcellularLocation>
</comment>
<evidence type="ECO:0000256" key="11">
    <source>
        <dbReference type="SAM" id="Phobius"/>
    </source>
</evidence>
<evidence type="ECO:0000256" key="8">
    <source>
        <dbReference type="ARBA" id="ARBA00023136"/>
    </source>
</evidence>
<keyword evidence="4" id="KW-0488">Methylation</keyword>
<keyword evidence="3" id="KW-1003">Cell membrane</keyword>
<dbReference type="SUPFAM" id="SSF54523">
    <property type="entry name" value="Pili subunits"/>
    <property type="match status" value="1"/>
</dbReference>
<evidence type="ECO:0000313" key="14">
    <source>
        <dbReference type="Proteomes" id="UP001556709"/>
    </source>
</evidence>
<comment type="caution">
    <text evidence="13">The sequence shown here is derived from an EMBL/GenBank/DDBJ whole genome shotgun (WGS) entry which is preliminary data.</text>
</comment>
<evidence type="ECO:0000256" key="10">
    <source>
        <dbReference type="ARBA" id="ARBA00030775"/>
    </source>
</evidence>
<evidence type="ECO:0000256" key="6">
    <source>
        <dbReference type="ARBA" id="ARBA00022692"/>
    </source>
</evidence>
<evidence type="ECO:0000313" key="13">
    <source>
        <dbReference type="EMBL" id="MEX0468502.1"/>
    </source>
</evidence>
<keyword evidence="7 11" id="KW-1133">Transmembrane helix</keyword>
<reference evidence="13 14" key="1">
    <citation type="submission" date="2024-02" db="EMBL/GenBank/DDBJ databases">
        <title>New especies of Spiribacter isolated from saline water.</title>
        <authorList>
            <person name="Leon M.J."/>
            <person name="De La Haba R."/>
            <person name="Sanchez-Porro C."/>
            <person name="Ventosa A."/>
        </authorList>
    </citation>
    <scope>NUCLEOTIDE SEQUENCE [LARGE SCALE GENOMIC DNA]</scope>
    <source>
        <strain evidence="14">ag22IC6-390</strain>
    </source>
</reference>
<evidence type="ECO:0000256" key="9">
    <source>
        <dbReference type="ARBA" id="ARBA00025772"/>
    </source>
</evidence>
<evidence type="ECO:0000256" key="3">
    <source>
        <dbReference type="ARBA" id="ARBA00022475"/>
    </source>
</evidence>
<evidence type="ECO:0000256" key="7">
    <source>
        <dbReference type="ARBA" id="ARBA00022989"/>
    </source>
</evidence>
<keyword evidence="6 11" id="KW-0812">Transmembrane</keyword>
<keyword evidence="14" id="KW-1185">Reference proteome</keyword>
<protein>
    <recommendedName>
        <fullName evidence="2">Type II secretion system protein H</fullName>
    </recommendedName>
    <alternativeName>
        <fullName evidence="10">General secretion pathway protein H</fullName>
    </alternativeName>
</protein>
<keyword evidence="8 11" id="KW-0472">Membrane</keyword>
<accession>A0ABV3TA51</accession>
<comment type="similarity">
    <text evidence="9">Belongs to the GSP H family.</text>
</comment>
<evidence type="ECO:0000256" key="4">
    <source>
        <dbReference type="ARBA" id="ARBA00022481"/>
    </source>
</evidence>
<keyword evidence="5" id="KW-0997">Cell inner membrane</keyword>
<feature type="transmembrane region" description="Helical" evidence="11">
    <location>
        <begin position="12"/>
        <end position="36"/>
    </location>
</feature>
<dbReference type="Pfam" id="PF12019">
    <property type="entry name" value="GspH"/>
    <property type="match status" value="1"/>
</dbReference>
<organism evidence="13 14">
    <name type="scientific">Spiribacter pallidus</name>
    <dbReference type="NCBI Taxonomy" id="1987936"/>
    <lineage>
        <taxon>Bacteria</taxon>
        <taxon>Pseudomonadati</taxon>
        <taxon>Pseudomonadota</taxon>
        <taxon>Gammaproteobacteria</taxon>
        <taxon>Chromatiales</taxon>
        <taxon>Ectothiorhodospiraceae</taxon>
        <taxon>Spiribacter</taxon>
    </lineage>
</organism>
<dbReference type="InterPro" id="IPR022346">
    <property type="entry name" value="T2SS_GspH"/>
</dbReference>